<evidence type="ECO:0000313" key="13">
    <source>
        <dbReference type="EMBL" id="QYX31926.1"/>
    </source>
</evidence>
<evidence type="ECO:0000256" key="3">
    <source>
        <dbReference type="ARBA" id="ARBA00022692"/>
    </source>
</evidence>
<proteinExistence type="predicted"/>
<feature type="transmembrane region" description="Helical" evidence="9">
    <location>
        <begin position="94"/>
        <end position="115"/>
    </location>
</feature>
<dbReference type="GO" id="GO:0005886">
    <property type="term" value="C:plasma membrane"/>
    <property type="evidence" value="ECO:0007669"/>
    <property type="project" value="UniProtKB-SubCell"/>
</dbReference>
<feature type="compositionally biased region" description="Polar residues" evidence="8">
    <location>
        <begin position="733"/>
        <end position="743"/>
    </location>
</feature>
<name>A0A1L4BMK5_9CYAN</name>
<evidence type="ECO:0000256" key="8">
    <source>
        <dbReference type="SAM" id="MobiDB-lite"/>
    </source>
</evidence>
<evidence type="ECO:0000313" key="14">
    <source>
        <dbReference type="Proteomes" id="UP000826540"/>
    </source>
</evidence>
<dbReference type="AlphaFoldDB" id="A0A1L4BMK5"/>
<organism evidence="12">
    <name type="scientific">Sphaerospermopsis torques-reginae ITEP-024</name>
    <dbReference type="NCBI Taxonomy" id="984208"/>
    <lineage>
        <taxon>Bacteria</taxon>
        <taxon>Bacillati</taxon>
        <taxon>Cyanobacteriota</taxon>
        <taxon>Cyanophyceae</taxon>
        <taxon>Nostocales</taxon>
        <taxon>Aphanizomenonaceae</taxon>
        <taxon>Sphaerospermopsis</taxon>
        <taxon>Sphaerospermopsis torques-reginae</taxon>
    </lineage>
</organism>
<dbReference type="SUPFAM" id="SSF52540">
    <property type="entry name" value="P-loop containing nucleoside triphosphate hydrolases"/>
    <property type="match status" value="1"/>
</dbReference>
<evidence type="ECO:0000256" key="9">
    <source>
        <dbReference type="SAM" id="Phobius"/>
    </source>
</evidence>
<dbReference type="GO" id="GO:0140359">
    <property type="term" value="F:ABC-type transporter activity"/>
    <property type="evidence" value="ECO:0007669"/>
    <property type="project" value="InterPro"/>
</dbReference>
<feature type="transmembrane region" description="Helical" evidence="9">
    <location>
        <begin position="185"/>
        <end position="214"/>
    </location>
</feature>
<evidence type="ECO:0000256" key="1">
    <source>
        <dbReference type="ARBA" id="ARBA00004651"/>
    </source>
</evidence>
<dbReference type="PROSITE" id="PS50893">
    <property type="entry name" value="ABC_TRANSPORTER_2"/>
    <property type="match status" value="1"/>
</dbReference>
<feature type="domain" description="ABC transmembrane type-1" evidence="11">
    <location>
        <begin position="55"/>
        <end position="339"/>
    </location>
</feature>
<evidence type="ECO:0000256" key="4">
    <source>
        <dbReference type="ARBA" id="ARBA00022741"/>
    </source>
</evidence>
<evidence type="ECO:0000313" key="12">
    <source>
        <dbReference type="EMBL" id="API83200.1"/>
    </source>
</evidence>
<dbReference type="CDD" id="cd03223">
    <property type="entry name" value="ABCD_peroxisomal_ALDP"/>
    <property type="match status" value="1"/>
</dbReference>
<dbReference type="PROSITE" id="PS50929">
    <property type="entry name" value="ABC_TM1F"/>
    <property type="match status" value="1"/>
</dbReference>
<gene>
    <name evidence="12" type="primary">aptF</name>
    <name evidence="13" type="ORF">K2F26_00290</name>
</gene>
<keyword evidence="2" id="KW-0813">Transport</keyword>
<accession>A0A1L4BMK5</accession>
<keyword evidence="5 13" id="KW-0067">ATP-binding</keyword>
<dbReference type="InterPro" id="IPR027417">
    <property type="entry name" value="P-loop_NTPase"/>
</dbReference>
<evidence type="ECO:0000256" key="2">
    <source>
        <dbReference type="ARBA" id="ARBA00022448"/>
    </source>
</evidence>
<keyword evidence="7 9" id="KW-0472">Membrane</keyword>
<feature type="domain" description="ABC transporter" evidence="10">
    <location>
        <begin position="375"/>
        <end position="597"/>
    </location>
</feature>
<dbReference type="Gene3D" id="3.40.50.300">
    <property type="entry name" value="P-loop containing nucleotide triphosphate hydrolases"/>
    <property type="match status" value="1"/>
</dbReference>
<dbReference type="PANTHER" id="PTHR11384:SF59">
    <property type="entry name" value="LYSOSOMAL COBALAMIN TRANSPORTER ABCD4"/>
    <property type="match status" value="1"/>
</dbReference>
<evidence type="ECO:0000259" key="11">
    <source>
        <dbReference type="PROSITE" id="PS50929"/>
    </source>
</evidence>
<dbReference type="InterPro" id="IPR036640">
    <property type="entry name" value="ABC1_TM_sf"/>
</dbReference>
<dbReference type="EMBL" id="CP080598">
    <property type="protein sequence ID" value="QYX31926.1"/>
    <property type="molecule type" value="Genomic_DNA"/>
</dbReference>
<keyword evidence="14" id="KW-1185">Reference proteome</keyword>
<evidence type="ECO:0000256" key="6">
    <source>
        <dbReference type="ARBA" id="ARBA00022989"/>
    </source>
</evidence>
<evidence type="ECO:0000256" key="5">
    <source>
        <dbReference type="ARBA" id="ARBA00022840"/>
    </source>
</evidence>
<dbReference type="PANTHER" id="PTHR11384">
    <property type="entry name" value="ATP-BINDING CASSETTE, SUB-FAMILY D MEMBER"/>
    <property type="match status" value="1"/>
</dbReference>
<dbReference type="Gene3D" id="1.20.1560.10">
    <property type="entry name" value="ABC transporter type 1, transmembrane domain"/>
    <property type="match status" value="1"/>
</dbReference>
<evidence type="ECO:0000256" key="7">
    <source>
        <dbReference type="ARBA" id="ARBA00023136"/>
    </source>
</evidence>
<dbReference type="GO" id="GO:0005524">
    <property type="term" value="F:ATP binding"/>
    <property type="evidence" value="ECO:0007669"/>
    <property type="project" value="UniProtKB-KW"/>
</dbReference>
<dbReference type="SUPFAM" id="SSF90123">
    <property type="entry name" value="ABC transporter transmembrane region"/>
    <property type="match status" value="1"/>
</dbReference>
<dbReference type="Pfam" id="PF06472">
    <property type="entry name" value="ABC_membrane_2"/>
    <property type="match status" value="1"/>
</dbReference>
<dbReference type="InterPro" id="IPR011527">
    <property type="entry name" value="ABC1_TM_dom"/>
</dbReference>
<dbReference type="InterPro" id="IPR017871">
    <property type="entry name" value="ABC_transporter-like_CS"/>
</dbReference>
<dbReference type="Pfam" id="PF00005">
    <property type="entry name" value="ABC_tran"/>
    <property type="match status" value="1"/>
</dbReference>
<protein>
    <submittedName>
        <fullName evidence="12">ABC transporter</fullName>
    </submittedName>
    <submittedName>
        <fullName evidence="13">ATP-binding cassette domain-containing protein</fullName>
    </submittedName>
</protein>
<dbReference type="Proteomes" id="UP000826540">
    <property type="component" value="Chromosome"/>
</dbReference>
<dbReference type="PROSITE" id="PS00211">
    <property type="entry name" value="ABC_TRANSPORTER_1"/>
    <property type="match status" value="1"/>
</dbReference>
<feature type="region of interest" description="Disordered" evidence="8">
    <location>
        <begin position="724"/>
        <end position="743"/>
    </location>
</feature>
<dbReference type="InterPro" id="IPR003439">
    <property type="entry name" value="ABC_transporter-like_ATP-bd"/>
</dbReference>
<dbReference type="EMBL" id="KX788858">
    <property type="protein sequence ID" value="API83200.1"/>
    <property type="molecule type" value="Genomic_DNA"/>
</dbReference>
<dbReference type="InterPro" id="IPR050835">
    <property type="entry name" value="ABC_transporter_sub-D"/>
</dbReference>
<keyword evidence="3 9" id="KW-0812">Transmembrane</keyword>
<dbReference type="InterPro" id="IPR003593">
    <property type="entry name" value="AAA+_ATPase"/>
</dbReference>
<keyword evidence="6 9" id="KW-1133">Transmembrane helix</keyword>
<keyword evidence="4" id="KW-0547">Nucleotide-binding</keyword>
<evidence type="ECO:0000259" key="10">
    <source>
        <dbReference type="PROSITE" id="PS50893"/>
    </source>
</evidence>
<sequence>MQATTFINKSANNNSAEDTNQFWKNFQTVVGPYWYPTDANGRSFSDVIRTYGMLILLVLLIIALVGVTVFNSFVSRYLLDVITEEKDLKKFTDLLFLYGFALVLVTILVGISKFVRKKIALDWYQWLNNQIVSKYFNNRAYYKLNFQSDVNNPDQQISQEIEPLAKDFLSFSATLLEKVLEMTAFLILLWTLSEFVAVALVCYTVIGNLIAVYLAQELNKIKQEEVESTADYTYSLTHVRNHAESIAFFQGESQEFNIVNRRFNRIVQSVKRKIDWERSQDIFNRGYQAVIQIFPFIVFGPLQIKGEIDFGEISQAALACNLFATAMAELIKEFANSGRFSSYIERLAGLVEGLTVATKQPENVSIIKTKEEKRLAFENVTLQTPNYEQVIVEELSLSVQPGEGLLIVGPSGRGKSSLLRAIAGLWNSGTGRVVRPPLEDVLFLPQRPYIILGTLREQLLYPHTTRGISDHDLEAILKQVNLQNLSSRIDDFDTELPWENILSLGEQQRLAFARLLVTRPSFTILDEATSALDLNNEGNLYQQLQESNTTYISVGHRESLFSYHKWVLELSQDSSWRLLSVEDYRQQKAQELTTDNYAENSGITIEVVPNSKPATQPETLTVSPENREITIDFGSDDEPENQPENQAEILTDASENSEIIIDFGSDDEPENQPENQAEILTDASENSEIIIDFGSDDEPENRPENQLETLTDASENREITIDFVSDDEHENQPENQPETSTVDTGEIVGISHREMQELTDYSLGTVRSKASKGQTITAKNGFTYRYNKDSKVLKWVRVERFEN</sequence>
<dbReference type="GO" id="GO:0016887">
    <property type="term" value="F:ATP hydrolysis activity"/>
    <property type="evidence" value="ECO:0007669"/>
    <property type="project" value="InterPro"/>
</dbReference>
<dbReference type="SMART" id="SM00382">
    <property type="entry name" value="AAA"/>
    <property type="match status" value="1"/>
</dbReference>
<feature type="transmembrane region" description="Helical" evidence="9">
    <location>
        <begin position="51"/>
        <end position="74"/>
    </location>
</feature>
<reference evidence="12" key="1">
    <citation type="submission" date="2016-08" db="EMBL/GenBank/DDBJ databases">
        <title>Discovery of anabaenopeptin and spumigin biosynthetic gene clusters in the bloom-forming cyanobacterium Sphaerospermopsis torques-reginae ITEP-024.</title>
        <authorList>
            <person name="Lima S.T."/>
            <person name="Alvarenga D.O."/>
            <person name="Echegaray A."/>
            <person name="Fewer D.P."/>
            <person name="Jokela J."/>
            <person name="Varani A.M."/>
            <person name="Sanz M."/>
            <person name="Dorr F.A."/>
            <person name="Pinto E."/>
            <person name="Sivonen K."/>
            <person name="Fiore M.F."/>
        </authorList>
    </citation>
    <scope>NUCLEOTIDE SEQUENCE</scope>
    <source>
        <strain evidence="12">ITEP-024</strain>
    </source>
</reference>
<reference evidence="13 14" key="2">
    <citation type="journal article" date="2022" name="J. Am. Chem. Soc.">
        <title>Biosynthesis of Guanitoxin Enables Global Environmental Detection in Freshwater Cyanobacteria.</title>
        <authorList>
            <person name="Lima S.T."/>
            <person name="Fallon T.R."/>
            <person name="Cordoza J.L."/>
            <person name="Chekan J.R."/>
            <person name="Delbaje E."/>
            <person name="Hopiavuori A.R."/>
            <person name="Alvarenga D.O."/>
            <person name="Wood S.M."/>
            <person name="Luhavaya H."/>
            <person name="Baumgartner J.T."/>
            <person name="Dorr F.A."/>
            <person name="Etchegaray A."/>
            <person name="Pinto E."/>
            <person name="McKinnie S.M.K."/>
            <person name="Fiore M.F."/>
            <person name="Moore B.S."/>
        </authorList>
    </citation>
    <scope>NUCLEOTIDE SEQUENCE [LARGE SCALE GENOMIC DNA]</scope>
    <source>
        <strain evidence="13 14">ITEP-024</strain>
    </source>
</reference>
<comment type="subcellular location">
    <subcellularLocation>
        <location evidence="1">Cell membrane</location>
        <topology evidence="1">Multi-pass membrane protein</topology>
    </subcellularLocation>
</comment>